<feature type="transmembrane region" description="Helical" evidence="1">
    <location>
        <begin position="37"/>
        <end position="58"/>
    </location>
</feature>
<organism evidence="2 3">
    <name type="scientific">Pseudomonas vanderleydeniana</name>
    <dbReference type="NCBI Taxonomy" id="2745495"/>
    <lineage>
        <taxon>Bacteria</taxon>
        <taxon>Pseudomonadati</taxon>
        <taxon>Pseudomonadota</taxon>
        <taxon>Gammaproteobacteria</taxon>
        <taxon>Pseudomonadales</taxon>
        <taxon>Pseudomonadaceae</taxon>
        <taxon>Pseudomonas</taxon>
    </lineage>
</organism>
<gene>
    <name evidence="2" type="ORF">HU752_014910</name>
</gene>
<reference evidence="2 3" key="2">
    <citation type="journal article" date="2021" name="Microorganisms">
        <title>The Ever-Expanding Pseudomonas Genus: Description of 43 New Species and Partition of the Pseudomonas putida Group.</title>
        <authorList>
            <person name="Girard L."/>
            <person name="Lood C."/>
            <person name="Hofte M."/>
            <person name="Vandamme P."/>
            <person name="Rokni-Zadeh H."/>
            <person name="van Noort V."/>
            <person name="Lavigne R."/>
            <person name="De Mot R."/>
        </authorList>
    </citation>
    <scope>NUCLEOTIDE SEQUENCE [LARGE SCALE GENOMIC DNA]</scope>
    <source>
        <strain evidence="2 3">RW8P3</strain>
    </source>
</reference>
<proteinExistence type="predicted"/>
<evidence type="ECO:0000313" key="2">
    <source>
        <dbReference type="EMBL" id="QXI31144.1"/>
    </source>
</evidence>
<protein>
    <submittedName>
        <fullName evidence="2">Uncharacterized protein</fullName>
    </submittedName>
</protein>
<dbReference type="Proteomes" id="UP000634530">
    <property type="component" value="Chromosome"/>
</dbReference>
<dbReference type="RefSeq" id="WP_217838506.1">
    <property type="nucleotide sequence ID" value="NZ_CP077093.1"/>
</dbReference>
<evidence type="ECO:0000313" key="3">
    <source>
        <dbReference type="Proteomes" id="UP000634530"/>
    </source>
</evidence>
<name>A0A9E6PR47_9PSED</name>
<reference evidence="2 3" key="1">
    <citation type="journal article" date="2020" name="Microorganisms">
        <title>Reliable Identification of Environmental Pseudomonas Isolates Using the rpoD Gene.</title>
        <authorList>
            <consortium name="The Broad Institute Genome Sequencing Platform"/>
            <person name="Girard L."/>
            <person name="Lood C."/>
            <person name="Rokni-Zadeh H."/>
            <person name="van Noort V."/>
            <person name="Lavigne R."/>
            <person name="De Mot R."/>
        </authorList>
    </citation>
    <scope>NUCLEOTIDE SEQUENCE [LARGE SCALE GENOMIC DNA]</scope>
    <source>
        <strain evidence="2 3">RW8P3</strain>
    </source>
</reference>
<dbReference type="KEGG" id="pvw:HU752_014910"/>
<keyword evidence="1" id="KW-0812">Transmembrane</keyword>
<keyword evidence="1" id="KW-1133">Transmembrane helix</keyword>
<feature type="transmembrane region" description="Helical" evidence="1">
    <location>
        <begin position="78"/>
        <end position="96"/>
    </location>
</feature>
<sequence length="100" mass="11502">MPLVLALLSLLIASLVAIGGVSFMRFAAWQEWQIHNYWSFLAARLIFFGVTAWAWVWLRRRTLQVQPATLKRLKKAELTAVLGILLIELLRALALWEELV</sequence>
<evidence type="ECO:0000256" key="1">
    <source>
        <dbReference type="SAM" id="Phobius"/>
    </source>
</evidence>
<dbReference type="EMBL" id="CP077093">
    <property type="protein sequence ID" value="QXI31144.1"/>
    <property type="molecule type" value="Genomic_DNA"/>
</dbReference>
<accession>A0A9E6PR47</accession>
<keyword evidence="3" id="KW-1185">Reference proteome</keyword>
<dbReference type="AlphaFoldDB" id="A0A9E6PR47"/>
<keyword evidence="1" id="KW-0472">Membrane</keyword>